<accession>A0AAE1B9F4</accession>
<proteinExistence type="predicted"/>
<evidence type="ECO:0000313" key="1">
    <source>
        <dbReference type="EMBL" id="KAK3801057.1"/>
    </source>
</evidence>
<evidence type="ECO:0000313" key="2">
    <source>
        <dbReference type="Proteomes" id="UP001283361"/>
    </source>
</evidence>
<protein>
    <submittedName>
        <fullName evidence="1">Uncharacterized protein</fullName>
    </submittedName>
</protein>
<name>A0AAE1B9F4_9GAST</name>
<dbReference type="EMBL" id="JAWDGP010000375">
    <property type="protein sequence ID" value="KAK3801057.1"/>
    <property type="molecule type" value="Genomic_DNA"/>
</dbReference>
<dbReference type="Proteomes" id="UP001283361">
    <property type="component" value="Unassembled WGS sequence"/>
</dbReference>
<gene>
    <name evidence="1" type="ORF">RRG08_013452</name>
</gene>
<keyword evidence="2" id="KW-1185">Reference proteome</keyword>
<reference evidence="1" key="1">
    <citation type="journal article" date="2023" name="G3 (Bethesda)">
        <title>A reference genome for the long-term kleptoplast-retaining sea slug Elysia crispata morphotype clarki.</title>
        <authorList>
            <person name="Eastman K.E."/>
            <person name="Pendleton A.L."/>
            <person name="Shaikh M.A."/>
            <person name="Suttiyut T."/>
            <person name="Ogas R."/>
            <person name="Tomko P."/>
            <person name="Gavelis G."/>
            <person name="Widhalm J.R."/>
            <person name="Wisecaver J.H."/>
        </authorList>
    </citation>
    <scope>NUCLEOTIDE SEQUENCE</scope>
    <source>
        <strain evidence="1">ECLA1</strain>
    </source>
</reference>
<organism evidence="1 2">
    <name type="scientific">Elysia crispata</name>
    <name type="common">lettuce slug</name>
    <dbReference type="NCBI Taxonomy" id="231223"/>
    <lineage>
        <taxon>Eukaryota</taxon>
        <taxon>Metazoa</taxon>
        <taxon>Spiralia</taxon>
        <taxon>Lophotrochozoa</taxon>
        <taxon>Mollusca</taxon>
        <taxon>Gastropoda</taxon>
        <taxon>Heterobranchia</taxon>
        <taxon>Euthyneura</taxon>
        <taxon>Panpulmonata</taxon>
        <taxon>Sacoglossa</taxon>
        <taxon>Placobranchoidea</taxon>
        <taxon>Plakobranchidae</taxon>
        <taxon>Elysia</taxon>
    </lineage>
</organism>
<sequence length="101" mass="10855">MLSAATKKENRHGTELAGPCPKLISPFHRIKASGQVTSLLVGPERSEDGTATVGKATDLLACSERRGLEIRAVSAHYSVDLSPGSTSVVFVWEVTNRFVPY</sequence>
<dbReference type="AlphaFoldDB" id="A0AAE1B9F4"/>
<comment type="caution">
    <text evidence="1">The sequence shown here is derived from an EMBL/GenBank/DDBJ whole genome shotgun (WGS) entry which is preliminary data.</text>
</comment>